<dbReference type="FunFam" id="3.40.50.980:FF:000001">
    <property type="entry name" value="Non-ribosomal peptide synthetase"/>
    <property type="match status" value="1"/>
</dbReference>
<dbReference type="Pfam" id="PF13193">
    <property type="entry name" value="AMP-binding_C"/>
    <property type="match status" value="1"/>
</dbReference>
<evidence type="ECO:0000256" key="2">
    <source>
        <dbReference type="ARBA" id="ARBA00022553"/>
    </source>
</evidence>
<proteinExistence type="inferred from homology"/>
<dbReference type="PANTHER" id="PTHR45527">
    <property type="entry name" value="NONRIBOSOMAL PEPTIDE SYNTHETASE"/>
    <property type="match status" value="1"/>
</dbReference>
<dbReference type="InterPro" id="IPR010071">
    <property type="entry name" value="AA_adenyl_dom"/>
</dbReference>
<dbReference type="InterPro" id="IPR000873">
    <property type="entry name" value="AMP-dep_synth/lig_dom"/>
</dbReference>
<dbReference type="InterPro" id="IPR001242">
    <property type="entry name" value="Condensation_dom"/>
</dbReference>
<accession>A0A397DBX1</accession>
<dbReference type="GO" id="GO:0005737">
    <property type="term" value="C:cytoplasm"/>
    <property type="evidence" value="ECO:0007669"/>
    <property type="project" value="TreeGrafter"/>
</dbReference>
<gene>
    <name evidence="5" type="ORF">DYB30_002916</name>
</gene>
<evidence type="ECO:0000256" key="1">
    <source>
        <dbReference type="ARBA" id="ARBA00022450"/>
    </source>
</evidence>
<dbReference type="GO" id="GO:0031177">
    <property type="term" value="F:phosphopantetheine binding"/>
    <property type="evidence" value="ECO:0007669"/>
    <property type="project" value="TreeGrafter"/>
</dbReference>
<dbReference type="VEuPathDB" id="FungiDB:H257_05674"/>
<dbReference type="GO" id="GO:0043041">
    <property type="term" value="P:amino acid activation for nonribosomal peptide biosynthetic process"/>
    <property type="evidence" value="ECO:0007669"/>
    <property type="project" value="TreeGrafter"/>
</dbReference>
<dbReference type="EMBL" id="QUTD01005887">
    <property type="protein sequence ID" value="RHY58885.1"/>
    <property type="molecule type" value="Genomic_DNA"/>
</dbReference>
<dbReference type="InterPro" id="IPR009081">
    <property type="entry name" value="PP-bd_ACP"/>
</dbReference>
<comment type="similarity">
    <text evidence="3">In the C-terminal section; belongs to the NRP synthetase family.</text>
</comment>
<dbReference type="Gene3D" id="1.10.1200.10">
    <property type="entry name" value="ACP-like"/>
    <property type="match status" value="2"/>
</dbReference>
<dbReference type="Gene3D" id="3.30.70.3320">
    <property type="match status" value="1"/>
</dbReference>
<dbReference type="InterPro" id="IPR042099">
    <property type="entry name" value="ANL_N_sf"/>
</dbReference>
<dbReference type="Gene3D" id="3.30.559.30">
    <property type="entry name" value="Nonribosomal peptide synthetase, condensation domain"/>
    <property type="match status" value="2"/>
</dbReference>
<dbReference type="Proteomes" id="UP000266643">
    <property type="component" value="Unassembled WGS sequence"/>
</dbReference>
<dbReference type="SUPFAM" id="SSF52151">
    <property type="entry name" value="FabD/lysophospholipase-like"/>
    <property type="match status" value="1"/>
</dbReference>
<dbReference type="InterPro" id="IPR032088">
    <property type="entry name" value="SAT"/>
</dbReference>
<organism evidence="5 6">
    <name type="scientific">Aphanomyces astaci</name>
    <name type="common">Crayfish plague agent</name>
    <dbReference type="NCBI Taxonomy" id="112090"/>
    <lineage>
        <taxon>Eukaryota</taxon>
        <taxon>Sar</taxon>
        <taxon>Stramenopiles</taxon>
        <taxon>Oomycota</taxon>
        <taxon>Saprolegniomycetes</taxon>
        <taxon>Saprolegniales</taxon>
        <taxon>Verrucalvaceae</taxon>
        <taxon>Aphanomyces</taxon>
    </lineage>
</organism>
<keyword evidence="2" id="KW-0597">Phosphoprotein</keyword>
<dbReference type="Gene3D" id="3.30.559.10">
    <property type="entry name" value="Chloramphenicol acetyltransferase-like domain"/>
    <property type="match status" value="2"/>
</dbReference>
<evidence type="ECO:0000259" key="4">
    <source>
        <dbReference type="PROSITE" id="PS50075"/>
    </source>
</evidence>
<dbReference type="SUPFAM" id="SSF56801">
    <property type="entry name" value="Acetyl-CoA synthetase-like"/>
    <property type="match status" value="1"/>
</dbReference>
<dbReference type="Gene3D" id="3.40.50.12780">
    <property type="entry name" value="N-terminal domain of ligase-like"/>
    <property type="match status" value="1"/>
</dbReference>
<dbReference type="Pfam" id="PF00550">
    <property type="entry name" value="PP-binding"/>
    <property type="match status" value="2"/>
</dbReference>
<dbReference type="InterPro" id="IPR023213">
    <property type="entry name" value="CAT-like_dom_sf"/>
</dbReference>
<evidence type="ECO:0000313" key="6">
    <source>
        <dbReference type="Proteomes" id="UP000266643"/>
    </source>
</evidence>
<dbReference type="PROSITE" id="PS50075">
    <property type="entry name" value="CARRIER"/>
    <property type="match status" value="2"/>
</dbReference>
<dbReference type="GO" id="GO:0044550">
    <property type="term" value="P:secondary metabolite biosynthetic process"/>
    <property type="evidence" value="ECO:0007669"/>
    <property type="project" value="TreeGrafter"/>
</dbReference>
<dbReference type="Pfam" id="PF00501">
    <property type="entry name" value="AMP-binding"/>
    <property type="match status" value="1"/>
</dbReference>
<dbReference type="InterPro" id="IPR025110">
    <property type="entry name" value="AMP-bd_C"/>
</dbReference>
<reference evidence="5 6" key="1">
    <citation type="submission" date="2018-08" db="EMBL/GenBank/DDBJ databases">
        <title>Aphanomyces genome sequencing and annotation.</title>
        <authorList>
            <person name="Minardi D."/>
            <person name="Oidtmann B."/>
            <person name="Van Der Giezen M."/>
            <person name="Studholme D.J."/>
        </authorList>
    </citation>
    <scope>NUCLEOTIDE SEQUENCE [LARGE SCALE GENOMIC DNA]</scope>
    <source>
        <strain evidence="5 6">D2</strain>
    </source>
</reference>
<dbReference type="NCBIfam" id="TIGR01733">
    <property type="entry name" value="AA-adenyl-dom"/>
    <property type="match status" value="1"/>
</dbReference>
<feature type="domain" description="Carrier" evidence="4">
    <location>
        <begin position="389"/>
        <end position="465"/>
    </location>
</feature>
<evidence type="ECO:0000256" key="3">
    <source>
        <dbReference type="ARBA" id="ARBA00029443"/>
    </source>
</evidence>
<dbReference type="Pfam" id="PF16073">
    <property type="entry name" value="SAT"/>
    <property type="match status" value="1"/>
</dbReference>
<dbReference type="Pfam" id="PF00668">
    <property type="entry name" value="Condensation"/>
    <property type="match status" value="2"/>
</dbReference>
<dbReference type="Gene3D" id="3.30.300.30">
    <property type="match status" value="1"/>
</dbReference>
<dbReference type="InterPro" id="IPR020845">
    <property type="entry name" value="AMP-binding_CS"/>
</dbReference>
<dbReference type="SUPFAM" id="SSF47336">
    <property type="entry name" value="ACP-like"/>
    <property type="match status" value="2"/>
</dbReference>
<dbReference type="InterPro" id="IPR036736">
    <property type="entry name" value="ACP-like_sf"/>
</dbReference>
<dbReference type="GO" id="GO:0016740">
    <property type="term" value="F:transferase activity"/>
    <property type="evidence" value="ECO:0007669"/>
    <property type="project" value="InterPro"/>
</dbReference>
<feature type="domain" description="Carrier" evidence="4">
    <location>
        <begin position="1417"/>
        <end position="1493"/>
    </location>
</feature>
<dbReference type="InterPro" id="IPR016035">
    <property type="entry name" value="Acyl_Trfase/lysoPLipase"/>
</dbReference>
<evidence type="ECO:0000313" key="5">
    <source>
        <dbReference type="EMBL" id="RHY58885.1"/>
    </source>
</evidence>
<dbReference type="VEuPathDB" id="FungiDB:H257_19354"/>
<dbReference type="VEuPathDB" id="FungiDB:H257_19456"/>
<dbReference type="InterPro" id="IPR045851">
    <property type="entry name" value="AMP-bd_C_sf"/>
</dbReference>
<dbReference type="PROSITE" id="PS00455">
    <property type="entry name" value="AMP_BINDING"/>
    <property type="match status" value="1"/>
</dbReference>
<sequence length="1882" mass="203591">MNSNPEHTASTLPKLDAFLLSDLRDAKVLVQFGGQGSGYLGELAQLVKSFETVRDLVSRAQAALEHTALANEASCILHSLLLADHELIARLSKSALSRACVSYPLVFLTQLASYVAFLETGGLTHQRFLPMIQGGTGHSQGLVAAVLLAAATTQDELVELGLQFVQLMHYHGVLAQEAFDAVNDGVPKVVGTVATPMLLVRGWSEALLSGIVAEFNLDTAPHNPPVQISLVNDATSIVVTGVPTALHRLYATLDGKQSVAVAPFLLEFLPVSCPFHNDMLRAGQSSIESHATALGLCVRGSAVQFPVIGTTVQGVNFQSYDDRDIVPDLIRMQLSDAIHWLTVSTTLHSLVGQCIALDFGPGRSLSLDLPNPCIRVSGILHQSPTTTTALKSQQEIQLATAWADLLNVNVASIGRKKSFFTLGGDSILAIRAVGSCKAIGLDVAMSQFLRDPTVKGVVRAANSRLSSASIAWPRVVLDEAVIASVQLDNKDDVVVYPVTPMQAGMLLATLSNASAYVLQVTFQLTSASTQARLATAFETVVLQNALLQTTFATSDGGIVQLVPQRPQEAIVRDVATVSLAEYLASDFRRGFHLEDKSFIRLALISPPDEALCYGVMTVHHAIIDGWSINSFLTDIMDAMDNNQPVDLRPAFHTVVEYIEAQDKVATKCFWSSYVQGVVPTPIGSATPKVIQVDSSEQVPLQVVCAVSVSRLAQVAGQLGVTASDLAKFSWAATLRKFTRKHDVVFGQVRSNRGIPVHGAERILGPLLSTVPCRVTFDDELPLTQLLQRWTASNHAMSAYSHASLVDIAKWTDGQPMFDSLFAFQQWPARRPNVAGVDIIESWKHMTQVAQHYAFELLVELPRADKGLVAMASFQPDKLSSAQARAILHEFDYTLTQLCSLDAPSTSLALWTLSEAQTALIRSASFGPTVPLPFELLHHAFEARAAKHPDVRAVELDGQWLTYGDLNAHADTVASQLAELGVCVGSRVAVVMDRCLEFPIGLLATLKVGAAMMPLDVAFPVDRLALMLSDAGVNVVVSTDSHAGELASLMGCEILSITTEQLAANPREFNPLQCHIASSTNEAYIVYTSGSTGRPKGVPVLHKGAVNTMFSQPDGLHHICVGSRVLQVMAIGFDGCQWDTWKALSHGATLVLRGQNMFEVLSTIDVITITPTGLTHLGDPHQYPRIKLIATAGEHLPSSLKDLWADHVCLLNCYGPSECAIATHIVRMTKASDVTIGKPISNASCHILDAAMRHVPLGVVGEIYLGGVGVSPGYINLPELTRDRFLKDPFTNDSGMMYRTGDLGRLLPNGQFEILGRMDSQVKLKGYRIELDEVANAMMHHPDVVSAAVVVKDKSHLVGYFTPATVNVEGLRQTVVDQLPVYMVPAMWVGLDMLPHNCNGKVDKLALAALEATLTMEPMQTELEIELAAIISTVLKINQCEIGRQSSFVALGGDSITAIYLAAALKQRGWRVSVREILASGRLCDLATEAKSQPPLHLPVVSDVALSTEVIQEITSLWPTYESAFATTPEQTFLVQSTIRTPSNWVLQVPFLEWGAAKMAVAYGQLAATCETLRTTFVSNPIGVYHVVNPATSSSIEYSSATSLSEFLATDKARGFTLAHPSFARFTVVTCGGDSVGVLTIHHALYDGWSISLLRSDLFNTYYGRPVSQRPSFRGLIQHLASHDMAKTVAFWANYLAGAPPTPCLSDLVPPTSCPEPNDLSLATHAALPRLPSVIRGLGVTMSTVVLLSWAMALQHHTNRHDIVFGQVLANRNLDVDGIDQYDHLIWELTLTFWGVGSMQFDTDLAFHRSHDLAMDDNVKINGGCNDTYPAAVYAIEVAVTPTTSGVAIRAAYDRSRTDQVAVSRLVATMASYLHEWDHSLRQ</sequence>
<dbReference type="CDD" id="cd05930">
    <property type="entry name" value="A_NRPS"/>
    <property type="match status" value="1"/>
</dbReference>
<dbReference type="PANTHER" id="PTHR45527:SF1">
    <property type="entry name" value="FATTY ACID SYNTHASE"/>
    <property type="match status" value="1"/>
</dbReference>
<name>A0A397DBX1_APHAT</name>
<comment type="caution">
    <text evidence="5">The sequence shown here is derived from an EMBL/GenBank/DDBJ whole genome shotgun (WGS) entry which is preliminary data.</text>
</comment>
<keyword evidence="1" id="KW-0596">Phosphopantetheine</keyword>
<dbReference type="InterPro" id="IPR001227">
    <property type="entry name" value="Ac_transferase_dom_sf"/>
</dbReference>
<protein>
    <recommendedName>
        <fullName evidence="4">Carrier domain-containing protein</fullName>
    </recommendedName>
</protein>
<dbReference type="Gene3D" id="3.40.366.10">
    <property type="entry name" value="Malonyl-Coenzyme A Acyl Carrier Protein, domain 2"/>
    <property type="match status" value="2"/>
</dbReference>
<dbReference type="SUPFAM" id="SSF52777">
    <property type="entry name" value="CoA-dependent acyltransferases"/>
    <property type="match status" value="4"/>
</dbReference>